<dbReference type="SUPFAM" id="SSF52833">
    <property type="entry name" value="Thioredoxin-like"/>
    <property type="match status" value="1"/>
</dbReference>
<evidence type="ECO:0000313" key="2">
    <source>
        <dbReference type="EMBL" id="MDQ0253896.1"/>
    </source>
</evidence>
<evidence type="ECO:0000259" key="1">
    <source>
        <dbReference type="PROSITE" id="PS50404"/>
    </source>
</evidence>
<name>A0ABT9ZRN7_9BACI</name>
<dbReference type="Pfam" id="PF00462">
    <property type="entry name" value="Glutaredoxin"/>
    <property type="match status" value="1"/>
</dbReference>
<dbReference type="PROSITE" id="PS51354">
    <property type="entry name" value="GLUTAREDOXIN_2"/>
    <property type="match status" value="1"/>
</dbReference>
<protein>
    <submittedName>
        <fullName evidence="2">Glutaredoxin</fullName>
    </submittedName>
</protein>
<accession>A0ABT9ZRN7</accession>
<dbReference type="RefSeq" id="WP_307323112.1">
    <property type="nucleotide sequence ID" value="NZ_JAUSUG010000003.1"/>
</dbReference>
<sequence length="83" mass="9640">MDNEIIVYTSSGCAYCEKVLQILRDSKVDFQERNISTNEAYFKEWKKKEVPGTPATFYKDDVVLGVEKLKLLDIVNKYQQINS</sequence>
<dbReference type="Proteomes" id="UP001230005">
    <property type="component" value="Unassembled WGS sequence"/>
</dbReference>
<dbReference type="PROSITE" id="PS50404">
    <property type="entry name" value="GST_NTER"/>
    <property type="match status" value="1"/>
</dbReference>
<dbReference type="InterPro" id="IPR036249">
    <property type="entry name" value="Thioredoxin-like_sf"/>
</dbReference>
<keyword evidence="3" id="KW-1185">Reference proteome</keyword>
<gene>
    <name evidence="2" type="ORF">J2S74_001268</name>
</gene>
<dbReference type="Gene3D" id="3.40.30.10">
    <property type="entry name" value="Glutaredoxin"/>
    <property type="match status" value="1"/>
</dbReference>
<feature type="domain" description="GST N-terminal" evidence="1">
    <location>
        <begin position="3"/>
        <end position="83"/>
    </location>
</feature>
<dbReference type="InterPro" id="IPR004045">
    <property type="entry name" value="Glutathione_S-Trfase_N"/>
</dbReference>
<dbReference type="InterPro" id="IPR002109">
    <property type="entry name" value="Glutaredoxin"/>
</dbReference>
<dbReference type="PROSITE" id="PS00194">
    <property type="entry name" value="THIOREDOXIN_1"/>
    <property type="match status" value="1"/>
</dbReference>
<dbReference type="InterPro" id="IPR017937">
    <property type="entry name" value="Thioredoxin_CS"/>
</dbReference>
<dbReference type="CDD" id="cd02976">
    <property type="entry name" value="NrdH"/>
    <property type="match status" value="1"/>
</dbReference>
<dbReference type="EMBL" id="JAUSUG010000003">
    <property type="protein sequence ID" value="MDQ0253896.1"/>
    <property type="molecule type" value="Genomic_DNA"/>
</dbReference>
<evidence type="ECO:0000313" key="3">
    <source>
        <dbReference type="Proteomes" id="UP001230005"/>
    </source>
</evidence>
<proteinExistence type="predicted"/>
<organism evidence="2 3">
    <name type="scientific">Evansella vedderi</name>
    <dbReference type="NCBI Taxonomy" id="38282"/>
    <lineage>
        <taxon>Bacteria</taxon>
        <taxon>Bacillati</taxon>
        <taxon>Bacillota</taxon>
        <taxon>Bacilli</taxon>
        <taxon>Bacillales</taxon>
        <taxon>Bacillaceae</taxon>
        <taxon>Evansella</taxon>
    </lineage>
</organism>
<comment type="caution">
    <text evidence="2">The sequence shown here is derived from an EMBL/GenBank/DDBJ whole genome shotgun (WGS) entry which is preliminary data.</text>
</comment>
<reference evidence="2 3" key="1">
    <citation type="submission" date="2023-07" db="EMBL/GenBank/DDBJ databases">
        <title>Genomic Encyclopedia of Type Strains, Phase IV (KMG-IV): sequencing the most valuable type-strain genomes for metagenomic binning, comparative biology and taxonomic classification.</title>
        <authorList>
            <person name="Goeker M."/>
        </authorList>
    </citation>
    <scope>NUCLEOTIDE SEQUENCE [LARGE SCALE GENOMIC DNA]</scope>
    <source>
        <strain evidence="2 3">DSM 9768</strain>
    </source>
</reference>